<evidence type="ECO:0000313" key="3">
    <source>
        <dbReference type="Proteomes" id="UP000316806"/>
    </source>
</evidence>
<dbReference type="RefSeq" id="WP_144001212.1">
    <property type="nucleotide sequence ID" value="NZ_CP040916.1"/>
</dbReference>
<dbReference type="AlphaFoldDB" id="A0A516R1U6"/>
<keyword evidence="1" id="KW-0472">Membrane</keyword>
<feature type="transmembrane region" description="Helical" evidence="1">
    <location>
        <begin position="6"/>
        <end position="29"/>
    </location>
</feature>
<sequence length="119" mass="12879">MDPLSLIAAIAFFGYIAVVIVSITVEIITEWFRARGRIKADNANAIAFSLAERIANKDYAKVGGVFDKTPAAATTRVVQGFFDERTGRVIEARALASTRQPGADVVRHHTAGRGLVVYT</sequence>
<gene>
    <name evidence="2" type="ORF">FH965_02925</name>
</gene>
<accession>A0A516R1U6</accession>
<organism evidence="2 3">
    <name type="scientific">Streptomyces spectabilis</name>
    <dbReference type="NCBI Taxonomy" id="68270"/>
    <lineage>
        <taxon>Bacteria</taxon>
        <taxon>Bacillati</taxon>
        <taxon>Actinomycetota</taxon>
        <taxon>Actinomycetes</taxon>
        <taxon>Kitasatosporales</taxon>
        <taxon>Streptomycetaceae</taxon>
        <taxon>Streptomyces</taxon>
    </lineage>
</organism>
<dbReference type="Proteomes" id="UP000316806">
    <property type="component" value="Chromosome"/>
</dbReference>
<name>A0A516R1U6_STRST</name>
<evidence type="ECO:0000313" key="2">
    <source>
        <dbReference type="EMBL" id="QDQ09636.1"/>
    </source>
</evidence>
<protein>
    <submittedName>
        <fullName evidence="2">Uncharacterized protein</fullName>
    </submittedName>
</protein>
<proteinExistence type="predicted"/>
<keyword evidence="1" id="KW-1133">Transmembrane helix</keyword>
<dbReference type="EMBL" id="CP040916">
    <property type="protein sequence ID" value="QDQ09636.1"/>
    <property type="molecule type" value="Genomic_DNA"/>
</dbReference>
<evidence type="ECO:0000256" key="1">
    <source>
        <dbReference type="SAM" id="Phobius"/>
    </source>
</evidence>
<keyword evidence="1" id="KW-0812">Transmembrane</keyword>
<reference evidence="2 3" key="1">
    <citation type="journal article" date="2019" name="J. Ind. Microbiol. Biotechnol.">
        <title>The complete genomic sequence of Streptomyces spectabilis NRRL-2792 and identification of secondary metabolite biosynthetic gene clusters.</title>
        <authorList>
            <person name="Sinha A."/>
            <person name="Phillips-Salemka S."/>
            <person name="Niraula T.A."/>
            <person name="Short K.A."/>
            <person name="Niraula N.P."/>
        </authorList>
    </citation>
    <scope>NUCLEOTIDE SEQUENCE [LARGE SCALE GENOMIC DNA]</scope>
    <source>
        <strain evidence="2 3">NRRL 2792</strain>
    </source>
</reference>